<organism evidence="4 5">
    <name type="scientific">Rubricella aquisinus</name>
    <dbReference type="NCBI Taxonomy" id="2028108"/>
    <lineage>
        <taxon>Bacteria</taxon>
        <taxon>Pseudomonadati</taxon>
        <taxon>Pseudomonadota</taxon>
        <taxon>Alphaproteobacteria</taxon>
        <taxon>Rhodobacterales</taxon>
        <taxon>Paracoccaceae</taxon>
        <taxon>Rubricella</taxon>
    </lineage>
</organism>
<dbReference type="RefSeq" id="WP_184009945.1">
    <property type="nucleotide sequence ID" value="NZ_JACIJS010000004.1"/>
</dbReference>
<proteinExistence type="predicted"/>
<evidence type="ECO:0000259" key="3">
    <source>
        <dbReference type="PROSITE" id="PS51186"/>
    </source>
</evidence>
<reference evidence="4 5" key="1">
    <citation type="submission" date="2020-08" db="EMBL/GenBank/DDBJ databases">
        <title>Genomic Encyclopedia of Type Strains, Phase IV (KMG-IV): sequencing the most valuable type-strain genomes for metagenomic binning, comparative biology and taxonomic classification.</title>
        <authorList>
            <person name="Goeker M."/>
        </authorList>
    </citation>
    <scope>NUCLEOTIDE SEQUENCE [LARGE SCALE GENOMIC DNA]</scope>
    <source>
        <strain evidence="4 5">DSM 103377</strain>
    </source>
</reference>
<dbReference type="Gene3D" id="3.40.630.30">
    <property type="match status" value="1"/>
</dbReference>
<dbReference type="GO" id="GO:0016747">
    <property type="term" value="F:acyltransferase activity, transferring groups other than amino-acyl groups"/>
    <property type="evidence" value="ECO:0007669"/>
    <property type="project" value="InterPro"/>
</dbReference>
<sequence>MIPTGCMGAFEITRLGPEDDAEIAAFAETLEEVHRAAFLPEAMERHRSAIAREHRVLSLVRGMELVAIVIEQGSKTALPVSHPTVIVRQERRREGIGTALAARIEAADRESGRVAIAAGVMADDQPTAAFLTHLGFRHADTLLKMETPLTPADEIAGSMVDIRHWDPANTGWSEQIATLYNVHFARGGSIPPISADDIATSAAKIGTRLLVALERETEDLVGYIEWLPDAMVHSIVVRRRWGGRGVAEALVRSLKRHIKAEGGTKLTSFVSPRNAASLRLHRAEGAQEVDQMRTYKKLLGDTLDAT</sequence>
<dbReference type="CDD" id="cd04301">
    <property type="entry name" value="NAT_SF"/>
    <property type="match status" value="1"/>
</dbReference>
<gene>
    <name evidence="4" type="ORF">FHS89_001394</name>
</gene>
<dbReference type="Proteomes" id="UP000553766">
    <property type="component" value="Unassembled WGS sequence"/>
</dbReference>
<dbReference type="InterPro" id="IPR000182">
    <property type="entry name" value="GNAT_dom"/>
</dbReference>
<keyword evidence="1 4" id="KW-0808">Transferase</keyword>
<dbReference type="SUPFAM" id="SSF55729">
    <property type="entry name" value="Acyl-CoA N-acyltransferases (Nat)"/>
    <property type="match status" value="1"/>
</dbReference>
<dbReference type="EMBL" id="JACIJS010000004">
    <property type="protein sequence ID" value="MBB5515382.1"/>
    <property type="molecule type" value="Genomic_DNA"/>
</dbReference>
<dbReference type="InterPro" id="IPR016181">
    <property type="entry name" value="Acyl_CoA_acyltransferase"/>
</dbReference>
<dbReference type="PANTHER" id="PTHR43877">
    <property type="entry name" value="AMINOALKYLPHOSPHONATE N-ACETYLTRANSFERASE-RELATED-RELATED"/>
    <property type="match status" value="1"/>
</dbReference>
<protein>
    <submittedName>
        <fullName evidence="4">L-amino acid N-acyltransferase YncA</fullName>
    </submittedName>
</protein>
<keyword evidence="5" id="KW-1185">Reference proteome</keyword>
<comment type="caution">
    <text evidence="4">The sequence shown here is derived from an EMBL/GenBank/DDBJ whole genome shotgun (WGS) entry which is preliminary data.</text>
</comment>
<dbReference type="Pfam" id="PF00583">
    <property type="entry name" value="Acetyltransf_1"/>
    <property type="match status" value="2"/>
</dbReference>
<name>A0A840WP09_9RHOB</name>
<keyword evidence="2 4" id="KW-0012">Acyltransferase</keyword>
<evidence type="ECO:0000313" key="5">
    <source>
        <dbReference type="Proteomes" id="UP000553766"/>
    </source>
</evidence>
<evidence type="ECO:0000256" key="2">
    <source>
        <dbReference type="ARBA" id="ARBA00023315"/>
    </source>
</evidence>
<dbReference type="PANTHER" id="PTHR43877:SF2">
    <property type="entry name" value="AMINOALKYLPHOSPHONATE N-ACETYLTRANSFERASE-RELATED"/>
    <property type="match status" value="1"/>
</dbReference>
<dbReference type="PROSITE" id="PS51186">
    <property type="entry name" value="GNAT"/>
    <property type="match status" value="1"/>
</dbReference>
<evidence type="ECO:0000313" key="4">
    <source>
        <dbReference type="EMBL" id="MBB5515382.1"/>
    </source>
</evidence>
<evidence type="ECO:0000256" key="1">
    <source>
        <dbReference type="ARBA" id="ARBA00022679"/>
    </source>
</evidence>
<dbReference type="AlphaFoldDB" id="A0A840WP09"/>
<feature type="domain" description="N-acetyltransferase" evidence="3">
    <location>
        <begin position="160"/>
        <end position="304"/>
    </location>
</feature>
<accession>A0A840WP09</accession>
<dbReference type="InterPro" id="IPR050832">
    <property type="entry name" value="Bact_Acetyltransf"/>
</dbReference>